<keyword evidence="13 18" id="KW-0472">Membrane</keyword>
<keyword evidence="12" id="KW-0573">Peptidoglycan synthesis</keyword>
<keyword evidence="18" id="KW-0812">Transmembrane</keyword>
<evidence type="ECO:0000256" key="1">
    <source>
        <dbReference type="ARBA" id="ARBA00004236"/>
    </source>
</evidence>
<dbReference type="GO" id="GO:0009252">
    <property type="term" value="P:peptidoglycan biosynthetic process"/>
    <property type="evidence" value="ECO:0007669"/>
    <property type="project" value="UniProtKB-KW"/>
</dbReference>
<dbReference type="GO" id="GO:0008955">
    <property type="term" value="F:peptidoglycan glycosyltransferase activity"/>
    <property type="evidence" value="ECO:0007669"/>
    <property type="project" value="UniProtKB-EC"/>
</dbReference>
<dbReference type="GO" id="GO:0009002">
    <property type="term" value="F:serine-type D-Ala-D-Ala carboxypeptidase activity"/>
    <property type="evidence" value="ECO:0007669"/>
    <property type="project" value="UniProtKB-EC"/>
</dbReference>
<keyword evidence="8" id="KW-0328">Glycosyltransferase</keyword>
<dbReference type="GO" id="GO:0005886">
    <property type="term" value="C:plasma membrane"/>
    <property type="evidence" value="ECO:0007669"/>
    <property type="project" value="UniProtKB-SubCell"/>
</dbReference>
<dbReference type="AlphaFoldDB" id="A0A4R2GIQ8"/>
<dbReference type="InterPro" id="IPR001460">
    <property type="entry name" value="PCN-bd_Tpept"/>
</dbReference>
<evidence type="ECO:0000313" key="22">
    <source>
        <dbReference type="Proteomes" id="UP000295221"/>
    </source>
</evidence>
<keyword evidence="7" id="KW-0645">Protease</keyword>
<dbReference type="EMBL" id="SLWK01000005">
    <property type="protein sequence ID" value="TCO08275.1"/>
    <property type="molecule type" value="Genomic_DNA"/>
</dbReference>
<evidence type="ECO:0000256" key="5">
    <source>
        <dbReference type="ARBA" id="ARBA00022475"/>
    </source>
</evidence>
<evidence type="ECO:0000256" key="11">
    <source>
        <dbReference type="ARBA" id="ARBA00022960"/>
    </source>
</evidence>
<dbReference type="InterPro" id="IPR001264">
    <property type="entry name" value="Glyco_trans_51"/>
</dbReference>
<comment type="similarity">
    <text evidence="4">In the N-terminal section; belongs to the glycosyltransferase 51 family.</text>
</comment>
<dbReference type="InterPro" id="IPR023346">
    <property type="entry name" value="Lysozyme-like_dom_sf"/>
</dbReference>
<keyword evidence="10" id="KW-0378">Hydrolase</keyword>
<evidence type="ECO:0000256" key="8">
    <source>
        <dbReference type="ARBA" id="ARBA00022676"/>
    </source>
</evidence>
<dbReference type="Gene3D" id="3.40.710.10">
    <property type="entry name" value="DD-peptidase/beta-lactamase superfamily"/>
    <property type="match status" value="2"/>
</dbReference>
<evidence type="ECO:0000256" key="4">
    <source>
        <dbReference type="ARBA" id="ARBA00007739"/>
    </source>
</evidence>
<sequence>MAKSQKSANNNTSKPTNGKKIFLWGLRISGFFLSFVLIFIMLIYAGLFGRLPSKTDIGNIKNHTASVVYSADGQMIGTYFLQNRLTIDNENISEHVKNALISTEDSRFFEHKGLDLKSMGRVLFKNIILGDRSQGGGSTISQQLAKNLYPRSSKGIFGLFIDKTREMIIAHRLESVFSKNEILNLYLNTVPFGEEVFGIEVAARRFFGKSSSALTLPESATLVGMLAANTAFNPRRNPERSMARRNIVIDRMCSNGYISAEEAEKHKAVPLRTSYSRIDYNHGPAPWFIEHVRTEAANILKQEYGNEYNIFTDGLKIHTTLDASLQIHAVAAVKSHMAYLQRTFDNHWGNRDPWHQNPSIFDNALTRTERYRALERKGLDKAAILKELEKPVNMTIFTHEGEKNVQISPIDSVKHSLRTLHSGFLAMNPTTGHVLAWVGGVDFKFYRYDHVKARRQAGSTFKPFVYASAIHKGFNPCEFISNEQKTYARHNDWTPANADGNHEGYYSMKGGLIHSANTIAADVIHRSGINETIQLARKLGIESDIPNVPSIALGTAEISLLEMVSAYTAFPNYGRAIKPVSVLRIENNRGEILYEAPRQFMLDEAFNEETARIMIQVMKEVIEKGTGRALYNRYQLRGEYGGKTGTTQNNADGWFIGFTPTMVAGAWVGAENPGISFRTLALGQGAHTALPIFGRFMQQAEQHSDYAHVRTSRFYPLPNDLVAYLDCDDFVEHLHQDDDRNFFQRLFGGSSSRERDDEKEPDEEVKDKNLINRMRGIFRRDD</sequence>
<evidence type="ECO:0000256" key="3">
    <source>
        <dbReference type="ARBA" id="ARBA00007090"/>
    </source>
</evidence>
<comment type="pathway">
    <text evidence="2">Cell wall biogenesis; peptidoglycan biosynthesis.</text>
</comment>
<comment type="similarity">
    <text evidence="3">In the C-terminal section; belongs to the transpeptidase family.</text>
</comment>
<dbReference type="PANTHER" id="PTHR32282">
    <property type="entry name" value="BINDING PROTEIN TRANSPEPTIDASE, PUTATIVE-RELATED"/>
    <property type="match status" value="1"/>
</dbReference>
<dbReference type="GO" id="GO:0030288">
    <property type="term" value="C:outer membrane-bounded periplasmic space"/>
    <property type="evidence" value="ECO:0007669"/>
    <property type="project" value="TreeGrafter"/>
</dbReference>
<proteinExistence type="inferred from homology"/>
<keyword evidence="11" id="KW-0133">Cell shape</keyword>
<dbReference type="Gene3D" id="1.10.3810.10">
    <property type="entry name" value="Biosynthetic peptidoglycan transglycosylase-like"/>
    <property type="match status" value="1"/>
</dbReference>
<evidence type="ECO:0000256" key="16">
    <source>
        <dbReference type="ARBA" id="ARBA00034000"/>
    </source>
</evidence>
<evidence type="ECO:0000256" key="9">
    <source>
        <dbReference type="ARBA" id="ARBA00022679"/>
    </source>
</evidence>
<evidence type="ECO:0000256" key="7">
    <source>
        <dbReference type="ARBA" id="ARBA00022670"/>
    </source>
</evidence>
<dbReference type="Proteomes" id="UP000295221">
    <property type="component" value="Unassembled WGS sequence"/>
</dbReference>
<accession>A0A4R2GIQ8</accession>
<keyword evidence="15" id="KW-0961">Cell wall biogenesis/degradation</keyword>
<comment type="catalytic activity">
    <reaction evidence="16">
        <text>Preferential cleavage: (Ac)2-L-Lys-D-Ala-|-D-Ala. Also transpeptidation of peptidyl-alanyl moieties that are N-acyl substituents of D-alanine.</text>
        <dbReference type="EC" id="3.4.16.4"/>
    </reaction>
</comment>
<dbReference type="SUPFAM" id="SSF53955">
    <property type="entry name" value="Lysozyme-like"/>
    <property type="match status" value="1"/>
</dbReference>
<dbReference type="GO" id="GO:0006508">
    <property type="term" value="P:proteolysis"/>
    <property type="evidence" value="ECO:0007669"/>
    <property type="project" value="UniProtKB-KW"/>
</dbReference>
<evidence type="ECO:0000256" key="17">
    <source>
        <dbReference type="ARBA" id="ARBA00049902"/>
    </source>
</evidence>
<keyword evidence="14" id="KW-0511">Multifunctional enzyme</keyword>
<feature type="domain" description="Penicillin-binding protein transpeptidase" evidence="19">
    <location>
        <begin position="424"/>
        <end position="661"/>
    </location>
</feature>
<dbReference type="OrthoDB" id="9766909at2"/>
<evidence type="ECO:0000256" key="6">
    <source>
        <dbReference type="ARBA" id="ARBA00022645"/>
    </source>
</evidence>
<organism evidence="21 22">
    <name type="scientific">Natronoflexus pectinivorans</name>
    <dbReference type="NCBI Taxonomy" id="682526"/>
    <lineage>
        <taxon>Bacteria</taxon>
        <taxon>Pseudomonadati</taxon>
        <taxon>Bacteroidota</taxon>
        <taxon>Bacteroidia</taxon>
        <taxon>Marinilabiliales</taxon>
        <taxon>Marinilabiliaceae</taxon>
        <taxon>Natronoflexus</taxon>
    </lineage>
</organism>
<evidence type="ECO:0000256" key="18">
    <source>
        <dbReference type="SAM" id="Phobius"/>
    </source>
</evidence>
<evidence type="ECO:0000256" key="13">
    <source>
        <dbReference type="ARBA" id="ARBA00023136"/>
    </source>
</evidence>
<evidence type="ECO:0000313" key="21">
    <source>
        <dbReference type="EMBL" id="TCO08275.1"/>
    </source>
</evidence>
<dbReference type="GO" id="GO:0008658">
    <property type="term" value="F:penicillin binding"/>
    <property type="evidence" value="ECO:0007669"/>
    <property type="project" value="InterPro"/>
</dbReference>
<evidence type="ECO:0000259" key="20">
    <source>
        <dbReference type="Pfam" id="PF00912"/>
    </source>
</evidence>
<evidence type="ECO:0000256" key="2">
    <source>
        <dbReference type="ARBA" id="ARBA00004752"/>
    </source>
</evidence>
<comment type="subcellular location">
    <subcellularLocation>
        <location evidence="1">Cell membrane</location>
    </subcellularLocation>
</comment>
<keyword evidence="22" id="KW-1185">Reference proteome</keyword>
<gene>
    <name evidence="21" type="ORF">EV194_10577</name>
</gene>
<feature type="transmembrane region" description="Helical" evidence="18">
    <location>
        <begin position="21"/>
        <end position="47"/>
    </location>
</feature>
<evidence type="ECO:0000259" key="19">
    <source>
        <dbReference type="Pfam" id="PF00905"/>
    </source>
</evidence>
<evidence type="ECO:0000256" key="12">
    <source>
        <dbReference type="ARBA" id="ARBA00022984"/>
    </source>
</evidence>
<comment type="catalytic activity">
    <reaction evidence="17">
        <text>[GlcNAc-(1-&gt;4)-Mur2Ac(oyl-L-Ala-gamma-D-Glu-L-Lys-D-Ala-D-Ala)](n)-di-trans,octa-cis-undecaprenyl diphosphate + beta-D-GlcNAc-(1-&gt;4)-Mur2Ac(oyl-L-Ala-gamma-D-Glu-L-Lys-D-Ala-D-Ala)-di-trans,octa-cis-undecaprenyl diphosphate = [GlcNAc-(1-&gt;4)-Mur2Ac(oyl-L-Ala-gamma-D-Glu-L-Lys-D-Ala-D-Ala)](n+1)-di-trans,octa-cis-undecaprenyl diphosphate + di-trans,octa-cis-undecaprenyl diphosphate + H(+)</text>
        <dbReference type="Rhea" id="RHEA:23708"/>
        <dbReference type="Rhea" id="RHEA-COMP:9602"/>
        <dbReference type="Rhea" id="RHEA-COMP:9603"/>
        <dbReference type="ChEBI" id="CHEBI:15378"/>
        <dbReference type="ChEBI" id="CHEBI:58405"/>
        <dbReference type="ChEBI" id="CHEBI:60033"/>
        <dbReference type="ChEBI" id="CHEBI:78435"/>
        <dbReference type="EC" id="2.4.99.28"/>
    </reaction>
</comment>
<dbReference type="SUPFAM" id="SSF56601">
    <property type="entry name" value="beta-lactamase/transpeptidase-like"/>
    <property type="match status" value="1"/>
</dbReference>
<dbReference type="GO" id="GO:0008360">
    <property type="term" value="P:regulation of cell shape"/>
    <property type="evidence" value="ECO:0007669"/>
    <property type="project" value="UniProtKB-KW"/>
</dbReference>
<dbReference type="PANTHER" id="PTHR32282:SF11">
    <property type="entry name" value="PENICILLIN-BINDING PROTEIN 1B"/>
    <property type="match status" value="1"/>
</dbReference>
<dbReference type="InterPro" id="IPR012338">
    <property type="entry name" value="Beta-lactam/transpept-like"/>
</dbReference>
<protein>
    <submittedName>
        <fullName evidence="21">Penicillin-binding protein 1A</fullName>
    </submittedName>
</protein>
<keyword evidence="18" id="KW-1133">Transmembrane helix</keyword>
<dbReference type="InterPro" id="IPR036950">
    <property type="entry name" value="PBP_transglycosylase"/>
</dbReference>
<feature type="domain" description="Glycosyl transferase family 51" evidence="20">
    <location>
        <begin position="73"/>
        <end position="252"/>
    </location>
</feature>
<evidence type="ECO:0000256" key="15">
    <source>
        <dbReference type="ARBA" id="ARBA00023316"/>
    </source>
</evidence>
<evidence type="ECO:0000256" key="14">
    <source>
        <dbReference type="ARBA" id="ARBA00023268"/>
    </source>
</evidence>
<dbReference type="RefSeq" id="WP_132433579.1">
    <property type="nucleotide sequence ID" value="NZ_SLWK01000005.1"/>
</dbReference>
<dbReference type="GO" id="GO:0071555">
    <property type="term" value="P:cell wall organization"/>
    <property type="evidence" value="ECO:0007669"/>
    <property type="project" value="UniProtKB-KW"/>
</dbReference>
<comment type="caution">
    <text evidence="21">The sequence shown here is derived from an EMBL/GenBank/DDBJ whole genome shotgun (WGS) entry which is preliminary data.</text>
</comment>
<dbReference type="InterPro" id="IPR050396">
    <property type="entry name" value="Glycosyltr_51/Transpeptidase"/>
</dbReference>
<reference evidence="21 22" key="1">
    <citation type="submission" date="2019-03" db="EMBL/GenBank/DDBJ databases">
        <title>Genomic Encyclopedia of Type Strains, Phase IV (KMG-IV): sequencing the most valuable type-strain genomes for metagenomic binning, comparative biology and taxonomic classification.</title>
        <authorList>
            <person name="Goeker M."/>
        </authorList>
    </citation>
    <scope>NUCLEOTIDE SEQUENCE [LARGE SCALE GENOMIC DNA]</scope>
    <source>
        <strain evidence="21 22">DSM 24179</strain>
    </source>
</reference>
<name>A0A4R2GIQ8_9BACT</name>
<keyword evidence="5" id="KW-1003">Cell membrane</keyword>
<keyword evidence="6" id="KW-0121">Carboxypeptidase</keyword>
<dbReference type="Pfam" id="PF00912">
    <property type="entry name" value="Transgly"/>
    <property type="match status" value="1"/>
</dbReference>
<evidence type="ECO:0000256" key="10">
    <source>
        <dbReference type="ARBA" id="ARBA00022801"/>
    </source>
</evidence>
<dbReference type="Pfam" id="PF00905">
    <property type="entry name" value="Transpeptidase"/>
    <property type="match status" value="1"/>
</dbReference>
<keyword evidence="9" id="KW-0808">Transferase</keyword>